<name>A0A3N4KB64_9PEZI</name>
<organism evidence="1 2">
    <name type="scientific">Morchella conica CCBAS932</name>
    <dbReference type="NCBI Taxonomy" id="1392247"/>
    <lineage>
        <taxon>Eukaryota</taxon>
        <taxon>Fungi</taxon>
        <taxon>Dikarya</taxon>
        <taxon>Ascomycota</taxon>
        <taxon>Pezizomycotina</taxon>
        <taxon>Pezizomycetes</taxon>
        <taxon>Pezizales</taxon>
        <taxon>Morchellaceae</taxon>
        <taxon>Morchella</taxon>
    </lineage>
</organism>
<reference evidence="1 2" key="1">
    <citation type="journal article" date="2018" name="Nat. Ecol. Evol.">
        <title>Pezizomycetes genomes reveal the molecular basis of ectomycorrhizal truffle lifestyle.</title>
        <authorList>
            <person name="Murat C."/>
            <person name="Payen T."/>
            <person name="Noel B."/>
            <person name="Kuo A."/>
            <person name="Morin E."/>
            <person name="Chen J."/>
            <person name="Kohler A."/>
            <person name="Krizsan K."/>
            <person name="Balestrini R."/>
            <person name="Da Silva C."/>
            <person name="Montanini B."/>
            <person name="Hainaut M."/>
            <person name="Levati E."/>
            <person name="Barry K.W."/>
            <person name="Belfiori B."/>
            <person name="Cichocki N."/>
            <person name="Clum A."/>
            <person name="Dockter R.B."/>
            <person name="Fauchery L."/>
            <person name="Guy J."/>
            <person name="Iotti M."/>
            <person name="Le Tacon F."/>
            <person name="Lindquist E.A."/>
            <person name="Lipzen A."/>
            <person name="Malagnac F."/>
            <person name="Mello A."/>
            <person name="Molinier V."/>
            <person name="Miyauchi S."/>
            <person name="Poulain J."/>
            <person name="Riccioni C."/>
            <person name="Rubini A."/>
            <person name="Sitrit Y."/>
            <person name="Splivallo R."/>
            <person name="Traeger S."/>
            <person name="Wang M."/>
            <person name="Zifcakova L."/>
            <person name="Wipf D."/>
            <person name="Zambonelli A."/>
            <person name="Paolocci F."/>
            <person name="Nowrousian M."/>
            <person name="Ottonello S."/>
            <person name="Baldrian P."/>
            <person name="Spatafora J.W."/>
            <person name="Henrissat B."/>
            <person name="Nagy L.G."/>
            <person name="Aury J.M."/>
            <person name="Wincker P."/>
            <person name="Grigoriev I.V."/>
            <person name="Bonfante P."/>
            <person name="Martin F.M."/>
        </authorList>
    </citation>
    <scope>NUCLEOTIDE SEQUENCE [LARGE SCALE GENOMIC DNA]</scope>
    <source>
        <strain evidence="1 2">CCBAS932</strain>
    </source>
</reference>
<dbReference type="InParanoid" id="A0A3N4KB64"/>
<dbReference type="AlphaFoldDB" id="A0A3N4KB64"/>
<keyword evidence="2" id="KW-1185">Reference proteome</keyword>
<proteinExistence type="predicted"/>
<evidence type="ECO:0000313" key="1">
    <source>
        <dbReference type="EMBL" id="RPB07736.1"/>
    </source>
</evidence>
<dbReference type="EMBL" id="ML119176">
    <property type="protein sequence ID" value="RPB07736.1"/>
    <property type="molecule type" value="Genomic_DNA"/>
</dbReference>
<dbReference type="Proteomes" id="UP000277580">
    <property type="component" value="Unassembled WGS sequence"/>
</dbReference>
<accession>A0A3N4KB64</accession>
<protein>
    <submittedName>
        <fullName evidence="1">Uncharacterized protein</fullName>
    </submittedName>
</protein>
<sequence length="100" mass="11550">MKLRYATTPLDECKRRFLKTEFGFPKQQCQGGYIWWGFGRCNGKVGNTYFSKTLFQSPNGGSKLACQTQIFLAKRSYEINETEFSRCHTKLRLDLLPNGP</sequence>
<gene>
    <name evidence="1" type="ORF">P167DRAFT_392611</name>
</gene>
<evidence type="ECO:0000313" key="2">
    <source>
        <dbReference type="Proteomes" id="UP000277580"/>
    </source>
</evidence>